<evidence type="ECO:0000313" key="2">
    <source>
        <dbReference type="Proteomes" id="UP000580043"/>
    </source>
</evidence>
<dbReference type="RefSeq" id="WP_169147134.1">
    <property type="nucleotide sequence ID" value="NZ_JABBGA010000016.1"/>
</dbReference>
<comment type="caution">
    <text evidence="1">The sequence shown here is derived from an EMBL/GenBank/DDBJ whole genome shotgun (WGS) entry which is preliminary data.</text>
</comment>
<organism evidence="1 2">
    <name type="scientific">Zoogloea dura</name>
    <dbReference type="NCBI Taxonomy" id="2728840"/>
    <lineage>
        <taxon>Bacteria</taxon>
        <taxon>Pseudomonadati</taxon>
        <taxon>Pseudomonadota</taxon>
        <taxon>Betaproteobacteria</taxon>
        <taxon>Rhodocyclales</taxon>
        <taxon>Zoogloeaceae</taxon>
        <taxon>Zoogloea</taxon>
    </lineage>
</organism>
<proteinExistence type="predicted"/>
<dbReference type="AlphaFoldDB" id="A0A848G8F9"/>
<protein>
    <recommendedName>
        <fullName evidence="3">DUF560 domain-containing protein</fullName>
    </recommendedName>
</protein>
<sequence>MLLALGVNGPVMAGELPPLRLSTVLSGASGPNLLVFESDEPSPPQLNLSQSLAAADLPERGETPGDLPLGKGAGSRIAMSEVLSYDSNVFRLRDAAAASAAGLSGRGSWHSLTRLELGLDKRHAGQQWLLDLEANANRYGSFDFLNHTTRTAVGRWRWSAGPDWQGEVGAEHREALDDYAYFRNPVRSIATTRVLSGSAFYRLTNGWQVGTQVAEGSRRYKDGTRPTNELDFGTVDLILRYAPEGRGTATLTRRRARGQYPNAPADDAGTLAEKRFQQEETSLELSLPTGTGSRYLMRVASVSREYGRYPQSNYSGHSALVGAEWQVTPRSQLSGVLRYDVEPAQDFVSSYVATRGARLGWIWAYSPRTRLEGRYEWRDAQYRGDPGFGVAVTSRREDKVGQAQLTATHQMSPRLRWILSLLREQRESNQAEWSYTDWTMAGSVQWAF</sequence>
<keyword evidence="2" id="KW-1185">Reference proteome</keyword>
<dbReference type="EMBL" id="JABBGA010000016">
    <property type="protein sequence ID" value="NML27600.1"/>
    <property type="molecule type" value="Genomic_DNA"/>
</dbReference>
<dbReference type="Proteomes" id="UP000580043">
    <property type="component" value="Unassembled WGS sequence"/>
</dbReference>
<evidence type="ECO:0008006" key="3">
    <source>
        <dbReference type="Google" id="ProtNLM"/>
    </source>
</evidence>
<reference evidence="1 2" key="1">
    <citation type="submission" date="2020-04" db="EMBL/GenBank/DDBJ databases">
        <title>Zoogloea sp. G-4-1-14 isolated from soil.</title>
        <authorList>
            <person name="Dahal R.H."/>
        </authorList>
    </citation>
    <scope>NUCLEOTIDE SEQUENCE [LARGE SCALE GENOMIC DNA]</scope>
    <source>
        <strain evidence="1 2">G-4-1-14</strain>
    </source>
</reference>
<evidence type="ECO:0000313" key="1">
    <source>
        <dbReference type="EMBL" id="NML27600.1"/>
    </source>
</evidence>
<accession>A0A848G8F9</accession>
<name>A0A848G8F9_9RHOO</name>
<gene>
    <name evidence="1" type="ORF">HHL15_17725</name>
</gene>